<dbReference type="GO" id="GO:0016020">
    <property type="term" value="C:membrane"/>
    <property type="evidence" value="ECO:0007669"/>
    <property type="project" value="TreeGrafter"/>
</dbReference>
<dbReference type="SMART" id="SM00822">
    <property type="entry name" value="PKS_KR"/>
    <property type="match status" value="1"/>
</dbReference>
<dbReference type="SUPFAM" id="SSF51735">
    <property type="entry name" value="NAD(P)-binding Rossmann-fold domains"/>
    <property type="match status" value="1"/>
</dbReference>
<evidence type="ECO:0000313" key="5">
    <source>
        <dbReference type="EMBL" id="QHL89103.1"/>
    </source>
</evidence>
<keyword evidence="6" id="KW-1185">Reference proteome</keyword>
<dbReference type="InterPro" id="IPR020904">
    <property type="entry name" value="Sc_DH/Rdtase_CS"/>
</dbReference>
<dbReference type="RefSeq" id="WP_160694135.1">
    <property type="nucleotide sequence ID" value="NZ_CP047897.1"/>
</dbReference>
<dbReference type="Proteomes" id="UP000464214">
    <property type="component" value="Chromosome"/>
</dbReference>
<dbReference type="PRINTS" id="PR00080">
    <property type="entry name" value="SDRFAMILY"/>
</dbReference>
<dbReference type="GO" id="GO:0016491">
    <property type="term" value="F:oxidoreductase activity"/>
    <property type="evidence" value="ECO:0007669"/>
    <property type="project" value="UniProtKB-KW"/>
</dbReference>
<organism evidence="5 6">
    <name type="scientific">Nibribacter ruber</name>
    <dbReference type="NCBI Taxonomy" id="2698458"/>
    <lineage>
        <taxon>Bacteria</taxon>
        <taxon>Pseudomonadati</taxon>
        <taxon>Bacteroidota</taxon>
        <taxon>Cytophagia</taxon>
        <taxon>Cytophagales</taxon>
        <taxon>Hymenobacteraceae</taxon>
        <taxon>Nibribacter</taxon>
    </lineage>
</organism>
<dbReference type="InterPro" id="IPR036291">
    <property type="entry name" value="NAD(P)-bd_dom_sf"/>
</dbReference>
<feature type="domain" description="Ketoreductase" evidence="4">
    <location>
        <begin position="38"/>
        <end position="222"/>
    </location>
</feature>
<evidence type="ECO:0000256" key="3">
    <source>
        <dbReference type="RuleBase" id="RU000363"/>
    </source>
</evidence>
<protein>
    <submittedName>
        <fullName evidence="5">SDR family NAD(P)-dependent oxidoreductase</fullName>
    </submittedName>
</protein>
<comment type="similarity">
    <text evidence="1 3">Belongs to the short-chain dehydrogenases/reductases (SDR) family.</text>
</comment>
<reference evidence="5 6" key="1">
    <citation type="submission" date="2020-01" db="EMBL/GenBank/DDBJ databases">
        <authorList>
            <person name="Kim M."/>
        </authorList>
    </citation>
    <scope>NUCLEOTIDE SEQUENCE [LARGE SCALE GENOMIC DNA]</scope>
    <source>
        <strain evidence="5 6">BT10</strain>
    </source>
</reference>
<evidence type="ECO:0000259" key="4">
    <source>
        <dbReference type="SMART" id="SM00822"/>
    </source>
</evidence>
<dbReference type="PANTHER" id="PTHR44196">
    <property type="entry name" value="DEHYDROGENASE/REDUCTASE SDR FAMILY MEMBER 7B"/>
    <property type="match status" value="1"/>
</dbReference>
<proteinExistence type="inferred from homology"/>
<dbReference type="CDD" id="cd05233">
    <property type="entry name" value="SDR_c"/>
    <property type="match status" value="1"/>
</dbReference>
<dbReference type="PROSITE" id="PS00061">
    <property type="entry name" value="ADH_SHORT"/>
    <property type="match status" value="1"/>
</dbReference>
<dbReference type="EMBL" id="CP047897">
    <property type="protein sequence ID" value="QHL89103.1"/>
    <property type="molecule type" value="Genomic_DNA"/>
</dbReference>
<dbReference type="Pfam" id="PF00106">
    <property type="entry name" value="adh_short"/>
    <property type="match status" value="1"/>
</dbReference>
<name>A0A6P1P3Z3_9BACT</name>
<dbReference type="FunFam" id="3.40.50.720:FF:000084">
    <property type="entry name" value="Short-chain dehydrogenase reductase"/>
    <property type="match status" value="1"/>
</dbReference>
<dbReference type="KEGG" id="nib:GU926_17370"/>
<evidence type="ECO:0000256" key="2">
    <source>
        <dbReference type="ARBA" id="ARBA00023002"/>
    </source>
</evidence>
<dbReference type="InterPro" id="IPR057326">
    <property type="entry name" value="KR_dom"/>
</dbReference>
<dbReference type="PRINTS" id="PR00081">
    <property type="entry name" value="GDHRDH"/>
</dbReference>
<dbReference type="InterPro" id="IPR002347">
    <property type="entry name" value="SDR_fam"/>
</dbReference>
<dbReference type="PANTHER" id="PTHR44196:SF1">
    <property type="entry name" value="DEHYDROGENASE_REDUCTASE SDR FAMILY MEMBER 7B"/>
    <property type="match status" value="1"/>
</dbReference>
<sequence length="341" mass="36963">MMNTKTKNKWLLAGAGLGGLFLFRSFKRNKREFSFKDRTVLITGGSRGLGLVLARTFAEQGAKIAICSRTQDQLDTARAELEAGGATVLAFNCDVADQEQVKTMIAEIKERLGPVEVLINNAGVISAGPLEEMDVPDFEEAMNIHYWGALYTMLEVIPDMKARGEGRIVNIASIGGKISVPHLVPYSGSKFALVGMSEGFRAELCKYGLYVTTINPGLMRTGSARNAFVKGQHEKEYTAFALLDANPLISLAAEDAARKIVDAARYGKAEETLGLNAKLMSALHGLFPGTVTDLLCVINQFLPEPGGIGKERVRGYESETPLTQSILNAPNRKAAAKNNEY</sequence>
<dbReference type="AlphaFoldDB" id="A0A6P1P3Z3"/>
<accession>A0A6P1P3Z3</accession>
<gene>
    <name evidence="5" type="ORF">GU926_17370</name>
</gene>
<keyword evidence="2" id="KW-0560">Oxidoreductase</keyword>
<evidence type="ECO:0000313" key="6">
    <source>
        <dbReference type="Proteomes" id="UP000464214"/>
    </source>
</evidence>
<evidence type="ECO:0000256" key="1">
    <source>
        <dbReference type="ARBA" id="ARBA00006484"/>
    </source>
</evidence>
<dbReference type="Gene3D" id="3.40.50.720">
    <property type="entry name" value="NAD(P)-binding Rossmann-like Domain"/>
    <property type="match status" value="1"/>
</dbReference>